<sequence length="79" mass="8403">MDGHLRRQHPAVAEVRQFAQHHFGTVHGEGRDDHHTFAVQRPGQGIGEALAAVSLVVVAVTVGGVQQEHVCPGERLGGP</sequence>
<keyword evidence="2" id="KW-1185">Reference proteome</keyword>
<accession>A0ABN3PL69</accession>
<organism evidence="1 2">
    <name type="scientific">Streptomyces axinellae</name>
    <dbReference type="NCBI Taxonomy" id="552788"/>
    <lineage>
        <taxon>Bacteria</taxon>
        <taxon>Bacillati</taxon>
        <taxon>Actinomycetota</taxon>
        <taxon>Actinomycetes</taxon>
        <taxon>Kitasatosporales</taxon>
        <taxon>Streptomycetaceae</taxon>
        <taxon>Streptomyces</taxon>
    </lineage>
</organism>
<name>A0ABN3PL69_9ACTN</name>
<protein>
    <submittedName>
        <fullName evidence="1">Uncharacterized protein</fullName>
    </submittedName>
</protein>
<comment type="caution">
    <text evidence="1">The sequence shown here is derived from an EMBL/GenBank/DDBJ whole genome shotgun (WGS) entry which is preliminary data.</text>
</comment>
<dbReference type="Proteomes" id="UP001501447">
    <property type="component" value="Unassembled WGS sequence"/>
</dbReference>
<reference evidence="1 2" key="1">
    <citation type="journal article" date="2019" name="Int. J. Syst. Evol. Microbiol.">
        <title>The Global Catalogue of Microorganisms (GCM) 10K type strain sequencing project: providing services to taxonomists for standard genome sequencing and annotation.</title>
        <authorList>
            <consortium name="The Broad Institute Genomics Platform"/>
            <consortium name="The Broad Institute Genome Sequencing Center for Infectious Disease"/>
            <person name="Wu L."/>
            <person name="Ma J."/>
        </authorList>
    </citation>
    <scope>NUCLEOTIDE SEQUENCE [LARGE SCALE GENOMIC DNA]</scope>
    <source>
        <strain evidence="1 2">JCM 16373</strain>
    </source>
</reference>
<evidence type="ECO:0000313" key="2">
    <source>
        <dbReference type="Proteomes" id="UP001501447"/>
    </source>
</evidence>
<proteinExistence type="predicted"/>
<evidence type="ECO:0000313" key="1">
    <source>
        <dbReference type="EMBL" id="GAA2592050.1"/>
    </source>
</evidence>
<gene>
    <name evidence="1" type="ORF">GCM10009863_01260</name>
</gene>
<dbReference type="EMBL" id="BAAARJ010000001">
    <property type="protein sequence ID" value="GAA2592050.1"/>
    <property type="molecule type" value="Genomic_DNA"/>
</dbReference>